<name>A0ABT4VIR7_9HYPH</name>
<dbReference type="SUPFAM" id="SSF51658">
    <property type="entry name" value="Xylose isomerase-like"/>
    <property type="match status" value="1"/>
</dbReference>
<dbReference type="Gene3D" id="3.20.20.150">
    <property type="entry name" value="Divalent-metal-dependent TIM barrel enzymes"/>
    <property type="match status" value="1"/>
</dbReference>
<comment type="caution">
    <text evidence="4">The sequence shown here is derived from an EMBL/GenBank/DDBJ whole genome shotgun (WGS) entry which is preliminary data.</text>
</comment>
<dbReference type="GO" id="GO:0016853">
    <property type="term" value="F:isomerase activity"/>
    <property type="evidence" value="ECO:0007669"/>
    <property type="project" value="UniProtKB-KW"/>
</dbReference>
<dbReference type="Pfam" id="PF01261">
    <property type="entry name" value="AP_endonuc_2"/>
    <property type="match status" value="1"/>
</dbReference>
<dbReference type="InterPro" id="IPR050417">
    <property type="entry name" value="Sugar_Epim/Isomerase"/>
</dbReference>
<accession>A0ABT4VIR7</accession>
<dbReference type="PIRSF" id="PIRSF006241">
    <property type="entry name" value="HyI"/>
    <property type="match status" value="1"/>
</dbReference>
<keyword evidence="1 2" id="KW-0413">Isomerase</keyword>
<dbReference type="NCBIfam" id="NF043033">
    <property type="entry name" value="OxoTetrIsom"/>
    <property type="match status" value="1"/>
</dbReference>
<proteinExistence type="inferred from homology"/>
<comment type="similarity">
    <text evidence="2">Belongs to the hyi family.</text>
</comment>
<sequence length="259" mass="28756">MPRFSANISMMFHEHPFLERFGAARDAGFEAVEFLFPYEWPVDSLARAVGDSGHSISIFNLSPGDWERGERGLACIPGREAEFREFVETAIAYAEATGARRLHALAGIPGALPFATARATYLENLRFAAERLGEAGLEMTIEPINGRDMPGYFLSSTELAAEILRELGLANVGLQFDVYHHQIMHGDILHSLERYMPLIRHIQIAGVPERHEPDSGELDYVSVFKEIDALGYDGWVGCEYRPKAGTVEGLGWMRALTGV</sequence>
<dbReference type="RefSeq" id="WP_271088024.1">
    <property type="nucleotide sequence ID" value="NZ_JAPJZH010000002.1"/>
</dbReference>
<evidence type="ECO:0000313" key="5">
    <source>
        <dbReference type="Proteomes" id="UP001148313"/>
    </source>
</evidence>
<keyword evidence="5" id="KW-1185">Reference proteome</keyword>
<dbReference type="InterPro" id="IPR026040">
    <property type="entry name" value="HyI-like"/>
</dbReference>
<reference evidence="4" key="1">
    <citation type="submission" date="2022-11" db="EMBL/GenBank/DDBJ databases">
        <title>Hoeflea poritis sp. nov., isolated from scleractinian coral Porites lutea.</title>
        <authorList>
            <person name="Zhang G."/>
            <person name="Wei Q."/>
            <person name="Cai L."/>
        </authorList>
    </citation>
    <scope>NUCLEOTIDE SEQUENCE</scope>
    <source>
        <strain evidence="4">E7-10</strain>
    </source>
</reference>
<dbReference type="InterPro" id="IPR053398">
    <property type="entry name" value="HPT_OtnI_isomerases"/>
</dbReference>
<dbReference type="PANTHER" id="PTHR43489:SF6">
    <property type="entry name" value="HYDROXYPYRUVATE ISOMERASE-RELATED"/>
    <property type="match status" value="1"/>
</dbReference>
<organism evidence="4 5">
    <name type="scientific">Hoeflea poritis</name>
    <dbReference type="NCBI Taxonomy" id="2993659"/>
    <lineage>
        <taxon>Bacteria</taxon>
        <taxon>Pseudomonadati</taxon>
        <taxon>Pseudomonadota</taxon>
        <taxon>Alphaproteobacteria</taxon>
        <taxon>Hyphomicrobiales</taxon>
        <taxon>Rhizobiaceae</taxon>
        <taxon>Hoeflea</taxon>
    </lineage>
</organism>
<dbReference type="InterPro" id="IPR013022">
    <property type="entry name" value="Xyl_isomerase-like_TIM-brl"/>
</dbReference>
<evidence type="ECO:0000256" key="2">
    <source>
        <dbReference type="PIRNR" id="PIRNR006241"/>
    </source>
</evidence>
<evidence type="ECO:0000256" key="1">
    <source>
        <dbReference type="ARBA" id="ARBA00023235"/>
    </source>
</evidence>
<protein>
    <submittedName>
        <fullName evidence="4">Hydroxypyruvate isomerase family protein</fullName>
    </submittedName>
</protein>
<feature type="domain" description="Xylose isomerase-like TIM barrel" evidence="3">
    <location>
        <begin position="22"/>
        <end position="255"/>
    </location>
</feature>
<dbReference type="EMBL" id="JAPJZH010000002">
    <property type="protein sequence ID" value="MDA4844494.1"/>
    <property type="molecule type" value="Genomic_DNA"/>
</dbReference>
<dbReference type="PANTHER" id="PTHR43489">
    <property type="entry name" value="ISOMERASE"/>
    <property type="match status" value="1"/>
</dbReference>
<dbReference type="InterPro" id="IPR036237">
    <property type="entry name" value="Xyl_isomerase-like_sf"/>
</dbReference>
<evidence type="ECO:0000259" key="3">
    <source>
        <dbReference type="Pfam" id="PF01261"/>
    </source>
</evidence>
<evidence type="ECO:0000313" key="4">
    <source>
        <dbReference type="EMBL" id="MDA4844494.1"/>
    </source>
</evidence>
<dbReference type="Proteomes" id="UP001148313">
    <property type="component" value="Unassembled WGS sequence"/>
</dbReference>
<gene>
    <name evidence="4" type="ORF">OOZ53_03990</name>
</gene>